<dbReference type="SUPFAM" id="SSF50494">
    <property type="entry name" value="Trypsin-like serine proteases"/>
    <property type="match status" value="1"/>
</dbReference>
<dbReference type="GO" id="GO:0006508">
    <property type="term" value="P:proteolysis"/>
    <property type="evidence" value="ECO:0007669"/>
    <property type="project" value="UniProtKB-KW"/>
</dbReference>
<evidence type="ECO:0000259" key="4">
    <source>
        <dbReference type="PROSITE" id="PS50240"/>
    </source>
</evidence>
<evidence type="ECO:0000256" key="3">
    <source>
        <dbReference type="RuleBase" id="RU363034"/>
    </source>
</evidence>
<sequence length="233" mass="25401">MVILGYNVSGEYQFRCGGSLISHSYVLTAAHCVDSLDGINPTIARMGVVLLGDGSFNSRSDVRIVELIKHPNHTRRFKYNDIALIKLEKPVKFSSNVSPICLYTKDDDPSISLSITGWGRVSVSKNIRNPLLQKATVTAVSKSECEKVHPVSRRVPNGITSEQICAGDPLGLRDTCQGDSGGPLQGLTTDDGFFRLVGVTSYGRGCGTPLPAVYTRVSRYLDWIESVVWPNLV</sequence>
<feature type="domain" description="Peptidase S1" evidence="4">
    <location>
        <begin position="1"/>
        <end position="229"/>
    </location>
</feature>
<name>S4PC00_9NEOP</name>
<dbReference type="InterPro" id="IPR001314">
    <property type="entry name" value="Peptidase_S1A"/>
</dbReference>
<keyword evidence="1" id="KW-1015">Disulfide bond</keyword>
<dbReference type="InterPro" id="IPR043504">
    <property type="entry name" value="Peptidase_S1_PA_chymotrypsin"/>
</dbReference>
<dbReference type="PANTHER" id="PTHR24252:SF7">
    <property type="entry name" value="HYALIN"/>
    <property type="match status" value="1"/>
</dbReference>
<dbReference type="SMART" id="SM00020">
    <property type="entry name" value="Tryp_SPc"/>
    <property type="match status" value="1"/>
</dbReference>
<keyword evidence="3" id="KW-0720">Serine protease</keyword>
<keyword evidence="3" id="KW-0378">Hydrolase</keyword>
<dbReference type="PROSITE" id="PS00134">
    <property type="entry name" value="TRYPSIN_HIS"/>
    <property type="match status" value="1"/>
</dbReference>
<dbReference type="InterPro" id="IPR001254">
    <property type="entry name" value="Trypsin_dom"/>
</dbReference>
<dbReference type="PANTHER" id="PTHR24252">
    <property type="entry name" value="ACROSIN-RELATED"/>
    <property type="match status" value="1"/>
</dbReference>
<dbReference type="FunFam" id="2.40.10.10:FF:000002">
    <property type="entry name" value="Transmembrane protease serine"/>
    <property type="match status" value="1"/>
</dbReference>
<reference evidence="5" key="2">
    <citation type="submission" date="2013-05" db="EMBL/GenBank/DDBJ databases">
        <authorList>
            <person name="Carter J.-M."/>
            <person name="Baker S.C."/>
            <person name="Pink R."/>
            <person name="Carter D.R.F."/>
            <person name="Collins A."/>
            <person name="Tomlin J."/>
            <person name="Gibbs M."/>
            <person name="Breuker C.J."/>
        </authorList>
    </citation>
    <scope>NUCLEOTIDE SEQUENCE</scope>
    <source>
        <tissue evidence="5">Ovary</tissue>
    </source>
</reference>
<dbReference type="AlphaFoldDB" id="S4PC00"/>
<protein>
    <submittedName>
        <fullName evidence="5">Tryptase</fullName>
    </submittedName>
</protein>
<dbReference type="PROSITE" id="PS00135">
    <property type="entry name" value="TRYPSIN_SER"/>
    <property type="match status" value="1"/>
</dbReference>
<evidence type="ECO:0000256" key="1">
    <source>
        <dbReference type="ARBA" id="ARBA00023157"/>
    </source>
</evidence>
<organism evidence="5">
    <name type="scientific">Pararge aegeria</name>
    <name type="common">speckled wood butterfly</name>
    <dbReference type="NCBI Taxonomy" id="116150"/>
    <lineage>
        <taxon>Eukaryota</taxon>
        <taxon>Metazoa</taxon>
        <taxon>Ecdysozoa</taxon>
        <taxon>Arthropoda</taxon>
        <taxon>Hexapoda</taxon>
        <taxon>Insecta</taxon>
        <taxon>Pterygota</taxon>
        <taxon>Neoptera</taxon>
        <taxon>Endopterygota</taxon>
        <taxon>Lepidoptera</taxon>
        <taxon>Glossata</taxon>
        <taxon>Ditrysia</taxon>
        <taxon>Papilionoidea</taxon>
        <taxon>Nymphalidae</taxon>
        <taxon>Satyrinae</taxon>
        <taxon>Satyrini</taxon>
        <taxon>Parargina</taxon>
        <taxon>Pararge</taxon>
    </lineage>
</organism>
<dbReference type="InterPro" id="IPR033116">
    <property type="entry name" value="TRYPSIN_SER"/>
</dbReference>
<evidence type="ECO:0000256" key="2">
    <source>
        <dbReference type="ARBA" id="ARBA00024195"/>
    </source>
</evidence>
<evidence type="ECO:0000313" key="5">
    <source>
        <dbReference type="EMBL" id="JAA86853.1"/>
    </source>
</evidence>
<dbReference type="InterPro" id="IPR018114">
    <property type="entry name" value="TRYPSIN_HIS"/>
</dbReference>
<reference evidence="5" key="1">
    <citation type="journal article" date="2013" name="BMC Genomics">
        <title>Unscrambling butterfly oogenesis.</title>
        <authorList>
            <person name="Carter J.M."/>
            <person name="Baker S.C."/>
            <person name="Pink R."/>
            <person name="Carter D.R."/>
            <person name="Collins A."/>
            <person name="Tomlin J."/>
            <person name="Gibbs M."/>
            <person name="Breuker C.J."/>
        </authorList>
    </citation>
    <scope>NUCLEOTIDE SEQUENCE</scope>
    <source>
        <tissue evidence="5">Ovary</tissue>
    </source>
</reference>
<dbReference type="EMBL" id="GAIX01005707">
    <property type="protein sequence ID" value="JAA86853.1"/>
    <property type="molecule type" value="Transcribed_RNA"/>
</dbReference>
<dbReference type="InterPro" id="IPR009003">
    <property type="entry name" value="Peptidase_S1_PA"/>
</dbReference>
<dbReference type="Gene3D" id="2.40.10.10">
    <property type="entry name" value="Trypsin-like serine proteases"/>
    <property type="match status" value="2"/>
</dbReference>
<dbReference type="PROSITE" id="PS50240">
    <property type="entry name" value="TRYPSIN_DOM"/>
    <property type="match status" value="1"/>
</dbReference>
<comment type="similarity">
    <text evidence="2">Belongs to the peptidase S1 family. CLIP subfamily.</text>
</comment>
<accession>S4PC00</accession>
<dbReference type="GO" id="GO:0004252">
    <property type="term" value="F:serine-type endopeptidase activity"/>
    <property type="evidence" value="ECO:0007669"/>
    <property type="project" value="InterPro"/>
</dbReference>
<proteinExistence type="inferred from homology"/>
<dbReference type="PRINTS" id="PR00722">
    <property type="entry name" value="CHYMOTRYPSIN"/>
</dbReference>
<dbReference type="Pfam" id="PF00089">
    <property type="entry name" value="Trypsin"/>
    <property type="match status" value="1"/>
</dbReference>
<dbReference type="CDD" id="cd00190">
    <property type="entry name" value="Tryp_SPc"/>
    <property type="match status" value="1"/>
</dbReference>
<keyword evidence="3" id="KW-0645">Protease</keyword>